<evidence type="ECO:0000256" key="9">
    <source>
        <dbReference type="ARBA" id="ARBA00022840"/>
    </source>
</evidence>
<keyword evidence="3" id="KW-0245">EGF-like domain</keyword>
<dbReference type="SUPFAM" id="SSF51110">
    <property type="entry name" value="alpha-D-mannose-specific plant lectins"/>
    <property type="match status" value="2"/>
</dbReference>
<keyword evidence="14" id="KW-0325">Glycoprotein</keyword>
<evidence type="ECO:0000256" key="18">
    <source>
        <dbReference type="SAM" id="Phobius"/>
    </source>
</evidence>
<dbReference type="CDD" id="cd00053">
    <property type="entry name" value="EGF"/>
    <property type="match status" value="1"/>
</dbReference>
<organism evidence="22 23">
    <name type="scientific">Acacia crassicarpa</name>
    <name type="common">northern wattle</name>
    <dbReference type="NCBI Taxonomy" id="499986"/>
    <lineage>
        <taxon>Eukaryota</taxon>
        <taxon>Viridiplantae</taxon>
        <taxon>Streptophyta</taxon>
        <taxon>Embryophyta</taxon>
        <taxon>Tracheophyta</taxon>
        <taxon>Spermatophyta</taxon>
        <taxon>Magnoliopsida</taxon>
        <taxon>eudicotyledons</taxon>
        <taxon>Gunneridae</taxon>
        <taxon>Pentapetalae</taxon>
        <taxon>rosids</taxon>
        <taxon>fabids</taxon>
        <taxon>Fabales</taxon>
        <taxon>Fabaceae</taxon>
        <taxon>Caesalpinioideae</taxon>
        <taxon>mimosoid clade</taxon>
        <taxon>Acacieae</taxon>
        <taxon>Acacia</taxon>
    </lineage>
</organism>
<dbReference type="Gene3D" id="1.10.510.10">
    <property type="entry name" value="Transferase(Phosphotransferase) domain 1"/>
    <property type="match status" value="1"/>
</dbReference>
<dbReference type="InterPro" id="IPR024171">
    <property type="entry name" value="SRK-like_kinase"/>
</dbReference>
<dbReference type="PIRSF" id="PIRSF000641">
    <property type="entry name" value="SRK"/>
    <property type="match status" value="1"/>
</dbReference>
<evidence type="ECO:0000256" key="1">
    <source>
        <dbReference type="ARBA" id="ARBA00004479"/>
    </source>
</evidence>
<keyword evidence="13" id="KW-0675">Receptor</keyword>
<evidence type="ECO:0000256" key="15">
    <source>
        <dbReference type="ARBA" id="ARBA00047899"/>
    </source>
</evidence>
<evidence type="ECO:0000259" key="21">
    <source>
        <dbReference type="PROSITE" id="PS50927"/>
    </source>
</evidence>
<dbReference type="PROSITE" id="PS50011">
    <property type="entry name" value="PROTEIN_KINASE_DOM"/>
    <property type="match status" value="1"/>
</dbReference>
<dbReference type="Gene3D" id="2.90.10.10">
    <property type="entry name" value="Bulb-type lectin domain"/>
    <property type="match status" value="2"/>
</dbReference>
<evidence type="ECO:0000256" key="19">
    <source>
        <dbReference type="SAM" id="SignalP"/>
    </source>
</evidence>
<evidence type="ECO:0000256" key="11">
    <source>
        <dbReference type="ARBA" id="ARBA00023136"/>
    </source>
</evidence>
<dbReference type="Pfam" id="PF00954">
    <property type="entry name" value="S_locus_glycop"/>
    <property type="match status" value="1"/>
</dbReference>
<evidence type="ECO:0000259" key="20">
    <source>
        <dbReference type="PROSITE" id="PS50011"/>
    </source>
</evidence>
<dbReference type="SUPFAM" id="SSF56112">
    <property type="entry name" value="Protein kinase-like (PK-like)"/>
    <property type="match status" value="1"/>
</dbReference>
<evidence type="ECO:0000256" key="7">
    <source>
        <dbReference type="ARBA" id="ARBA00022741"/>
    </source>
</evidence>
<dbReference type="EC" id="2.7.11.1" evidence="17"/>
<feature type="chain" id="PRO_5042067561" description="Receptor-like serine/threonine-protein kinase" evidence="19">
    <location>
        <begin position="21"/>
        <end position="786"/>
    </location>
</feature>
<feature type="domain" description="Protein kinase" evidence="20">
    <location>
        <begin position="501"/>
        <end position="773"/>
    </location>
</feature>
<dbReference type="InterPro" id="IPR036426">
    <property type="entry name" value="Bulb-type_lectin_dom_sf"/>
</dbReference>
<keyword evidence="2 17" id="KW-0723">Serine/threonine-protein kinase</keyword>
<dbReference type="EMBL" id="JAWXYG010000008">
    <property type="protein sequence ID" value="KAK4265177.1"/>
    <property type="molecule type" value="Genomic_DNA"/>
</dbReference>
<dbReference type="InterPro" id="IPR001245">
    <property type="entry name" value="Ser-Thr/Tyr_kinase_cat_dom"/>
</dbReference>
<dbReference type="Gene3D" id="3.30.200.20">
    <property type="entry name" value="Phosphorylase Kinase, domain 1"/>
    <property type="match status" value="1"/>
</dbReference>
<keyword evidence="23" id="KW-1185">Reference proteome</keyword>
<sequence length="786" mass="88204">MALITLFLLFAVLSVNEVRAQKNDSNIITLGSSLSPKTNSSSWVSPSRRFSFGFYPRDNGFAIGIWLMGEPEGTTVWTANFTNLSTSSDSVELTKDGKLVLRNEKQMEAVAVIANASEPAHSASMLDSGNFVLYSKNHSVIWQSFDYPTDTILGGQNLSQGQHLISANGHFILNMQTDGNLFAYPVSHEREIDAYWDPNTSQLDDADSQLTLHRTGFLCLGSYRGNPIKVLAKSSNHLGRNTIIYRATLDLDGIFRLYVHTFEKNNNTGFTSQIIVWQAISDQCQVNGFCGMNSYCSNVSGKGECKCYPGFRPIKGNKNKKIFLVCEQIIKNDCMITSGPGMLYNASNPLQHMQWGLHPYLIIPMEMEACGKSCMEDCDCGAVLHEDGSCKKYRLPLMFGRINQSISTTALFKLPSENISPPKPKKPEVLVDDKKNLILTLVITLGSILFVCLGFLVSIFIIYMRKVYSYKKLSADSENLGFAEDCSLRTFTFNELVNATGNFTEEIGRRSFGVVYKGTIRGSNKRIGVKKLNDDVVDEGEKEFQAEITAIARTHHRNLVQLIGYCIDGSRKLLVYEYMSNGSLADFLFKPEMHLSWKQRVKIALDVARGVLYLHEECEVCIVHCNIKSRDILLDEMWTAKISDFGLARLSIRELSKTKSNNESSSSYVAPERQKDASTSVKVDIFSYGVVLLEIICCRRNIDVKVASEEEIMLSSWVYNCFVRGELNKLVELDEDVEWRTLERMVKVALWCVQEDLSLRPSMKNVILMLEGLKDIPIPPSPIPLA</sequence>
<keyword evidence="6 19" id="KW-0732">Signal</keyword>
<comment type="subcellular location">
    <subcellularLocation>
        <location evidence="1">Membrane</location>
        <topology evidence="1">Single-pass type I membrane protein</topology>
    </subcellularLocation>
</comment>
<evidence type="ECO:0000256" key="2">
    <source>
        <dbReference type="ARBA" id="ARBA00022527"/>
    </source>
</evidence>
<dbReference type="PANTHER" id="PTHR47976:SF49">
    <property type="entry name" value="RECEPTOR-LIKE SERINE_THREONINE-PROTEIN KINASE"/>
    <property type="match status" value="1"/>
</dbReference>
<comment type="similarity">
    <text evidence="17">Belongs to the protein kinase superfamily. Ser/Thr protein kinase family.</text>
</comment>
<dbReference type="Proteomes" id="UP001293593">
    <property type="component" value="Unassembled WGS sequence"/>
</dbReference>
<keyword evidence="12" id="KW-1015">Disulfide bond</keyword>
<evidence type="ECO:0000256" key="3">
    <source>
        <dbReference type="ARBA" id="ARBA00022536"/>
    </source>
</evidence>
<dbReference type="InterPro" id="IPR011009">
    <property type="entry name" value="Kinase-like_dom_sf"/>
</dbReference>
<comment type="caution">
    <text evidence="22">The sequence shown here is derived from an EMBL/GenBank/DDBJ whole genome shotgun (WGS) entry which is preliminary data.</text>
</comment>
<dbReference type="GO" id="GO:0016020">
    <property type="term" value="C:membrane"/>
    <property type="evidence" value="ECO:0007669"/>
    <property type="project" value="UniProtKB-SubCell"/>
</dbReference>
<evidence type="ECO:0000256" key="12">
    <source>
        <dbReference type="ARBA" id="ARBA00023157"/>
    </source>
</evidence>
<keyword evidence="4 17" id="KW-0808">Transferase</keyword>
<name>A0AAE1MF64_9FABA</name>
<keyword evidence="7 17" id="KW-0547">Nucleotide-binding</keyword>
<keyword evidence="11 18" id="KW-0472">Membrane</keyword>
<keyword evidence="5 18" id="KW-0812">Transmembrane</keyword>
<dbReference type="GO" id="GO:0005524">
    <property type="term" value="F:ATP binding"/>
    <property type="evidence" value="ECO:0007669"/>
    <property type="project" value="UniProtKB-KW"/>
</dbReference>
<evidence type="ECO:0000256" key="6">
    <source>
        <dbReference type="ARBA" id="ARBA00022729"/>
    </source>
</evidence>
<feature type="signal peptide" evidence="19">
    <location>
        <begin position="1"/>
        <end position="20"/>
    </location>
</feature>
<evidence type="ECO:0000256" key="4">
    <source>
        <dbReference type="ARBA" id="ARBA00022679"/>
    </source>
</evidence>
<dbReference type="InterPro" id="IPR000719">
    <property type="entry name" value="Prot_kinase_dom"/>
</dbReference>
<comment type="catalytic activity">
    <reaction evidence="16 17">
        <text>L-seryl-[protein] + ATP = O-phospho-L-seryl-[protein] + ADP + H(+)</text>
        <dbReference type="Rhea" id="RHEA:17989"/>
        <dbReference type="Rhea" id="RHEA-COMP:9863"/>
        <dbReference type="Rhea" id="RHEA-COMP:11604"/>
        <dbReference type="ChEBI" id="CHEBI:15378"/>
        <dbReference type="ChEBI" id="CHEBI:29999"/>
        <dbReference type="ChEBI" id="CHEBI:30616"/>
        <dbReference type="ChEBI" id="CHEBI:83421"/>
        <dbReference type="ChEBI" id="CHEBI:456216"/>
        <dbReference type="EC" id="2.7.11.1"/>
    </reaction>
</comment>
<evidence type="ECO:0000256" key="13">
    <source>
        <dbReference type="ARBA" id="ARBA00023170"/>
    </source>
</evidence>
<evidence type="ECO:0000256" key="10">
    <source>
        <dbReference type="ARBA" id="ARBA00022989"/>
    </source>
</evidence>
<dbReference type="InterPro" id="IPR051343">
    <property type="entry name" value="G-type_lectin_kinases/EP1-like"/>
</dbReference>
<dbReference type="AlphaFoldDB" id="A0AAE1MF64"/>
<dbReference type="PANTHER" id="PTHR47976">
    <property type="entry name" value="G-TYPE LECTIN S-RECEPTOR-LIKE SERINE/THREONINE-PROTEIN KINASE SD2-5"/>
    <property type="match status" value="1"/>
</dbReference>
<feature type="domain" description="Bulb-type lectin" evidence="21">
    <location>
        <begin position="149"/>
        <end position="270"/>
    </location>
</feature>
<accession>A0AAE1MF64</accession>
<feature type="transmembrane region" description="Helical" evidence="18">
    <location>
        <begin position="437"/>
        <end position="463"/>
    </location>
</feature>
<evidence type="ECO:0000256" key="17">
    <source>
        <dbReference type="PIRNR" id="PIRNR000641"/>
    </source>
</evidence>
<proteinExistence type="inferred from homology"/>
<evidence type="ECO:0000256" key="16">
    <source>
        <dbReference type="ARBA" id="ARBA00048679"/>
    </source>
</evidence>
<dbReference type="GO" id="GO:0004674">
    <property type="term" value="F:protein serine/threonine kinase activity"/>
    <property type="evidence" value="ECO:0007669"/>
    <property type="project" value="UniProtKB-KW"/>
</dbReference>
<evidence type="ECO:0000256" key="14">
    <source>
        <dbReference type="ARBA" id="ARBA00023180"/>
    </source>
</evidence>
<dbReference type="FunFam" id="1.10.510.10:FF:000537">
    <property type="entry name" value="Putative receptor-like protein kinase"/>
    <property type="match status" value="1"/>
</dbReference>
<evidence type="ECO:0000256" key="5">
    <source>
        <dbReference type="ARBA" id="ARBA00022692"/>
    </source>
</evidence>
<dbReference type="SMART" id="SM00108">
    <property type="entry name" value="B_lectin"/>
    <property type="match status" value="1"/>
</dbReference>
<dbReference type="InterPro" id="IPR001480">
    <property type="entry name" value="Bulb-type_lectin_dom"/>
</dbReference>
<evidence type="ECO:0000313" key="22">
    <source>
        <dbReference type="EMBL" id="KAK4265177.1"/>
    </source>
</evidence>
<dbReference type="PROSITE" id="PS50927">
    <property type="entry name" value="BULB_LECTIN"/>
    <property type="match status" value="2"/>
</dbReference>
<protein>
    <recommendedName>
        <fullName evidence="17">Receptor-like serine/threonine-protein kinase</fullName>
        <ecNumber evidence="17">2.7.11.1</ecNumber>
    </recommendedName>
</protein>
<dbReference type="Pfam" id="PF01453">
    <property type="entry name" value="B_lectin"/>
    <property type="match status" value="1"/>
</dbReference>
<gene>
    <name evidence="22" type="ORF">QN277_026263</name>
</gene>
<dbReference type="Pfam" id="PF07714">
    <property type="entry name" value="PK_Tyr_Ser-Thr"/>
    <property type="match status" value="1"/>
</dbReference>
<keyword evidence="10 18" id="KW-1133">Transmembrane helix</keyword>
<comment type="catalytic activity">
    <reaction evidence="15 17">
        <text>L-threonyl-[protein] + ATP = O-phospho-L-threonyl-[protein] + ADP + H(+)</text>
        <dbReference type="Rhea" id="RHEA:46608"/>
        <dbReference type="Rhea" id="RHEA-COMP:11060"/>
        <dbReference type="Rhea" id="RHEA-COMP:11605"/>
        <dbReference type="ChEBI" id="CHEBI:15378"/>
        <dbReference type="ChEBI" id="CHEBI:30013"/>
        <dbReference type="ChEBI" id="CHEBI:30616"/>
        <dbReference type="ChEBI" id="CHEBI:61977"/>
        <dbReference type="ChEBI" id="CHEBI:456216"/>
        <dbReference type="EC" id="2.7.11.1"/>
    </reaction>
</comment>
<dbReference type="InterPro" id="IPR000858">
    <property type="entry name" value="S_locus_glycoprot_dom"/>
</dbReference>
<feature type="domain" description="Bulb-type lectin" evidence="21">
    <location>
        <begin position="25"/>
        <end position="146"/>
    </location>
</feature>
<dbReference type="GO" id="GO:0048544">
    <property type="term" value="P:recognition of pollen"/>
    <property type="evidence" value="ECO:0007669"/>
    <property type="project" value="InterPro"/>
</dbReference>
<dbReference type="FunFam" id="3.30.200.20:FF:000059">
    <property type="entry name" value="S-receptor-like serine/threonine-protein kinase"/>
    <property type="match status" value="1"/>
</dbReference>
<evidence type="ECO:0000256" key="8">
    <source>
        <dbReference type="ARBA" id="ARBA00022777"/>
    </source>
</evidence>
<evidence type="ECO:0000313" key="23">
    <source>
        <dbReference type="Proteomes" id="UP001293593"/>
    </source>
</evidence>
<keyword evidence="8 17" id="KW-0418">Kinase</keyword>
<reference evidence="22" key="1">
    <citation type="submission" date="2023-10" db="EMBL/GenBank/DDBJ databases">
        <title>Chromosome-level genome of the transformable northern wattle, Acacia crassicarpa.</title>
        <authorList>
            <person name="Massaro I."/>
            <person name="Sinha N.R."/>
            <person name="Poethig S."/>
            <person name="Leichty A.R."/>
        </authorList>
    </citation>
    <scope>NUCLEOTIDE SEQUENCE</scope>
    <source>
        <strain evidence="22">Acra3RX</strain>
        <tissue evidence="22">Leaf</tissue>
    </source>
</reference>
<keyword evidence="9 17" id="KW-0067">ATP-binding</keyword>